<dbReference type="GeneID" id="62696074"/>
<evidence type="ECO:0000256" key="6">
    <source>
        <dbReference type="ARBA" id="ARBA00023163"/>
    </source>
</evidence>
<dbReference type="InterPro" id="IPR039420">
    <property type="entry name" value="WalR-like"/>
</dbReference>
<dbReference type="Proteomes" id="UP000289664">
    <property type="component" value="Chromosome"/>
</dbReference>
<dbReference type="Pfam" id="PF00072">
    <property type="entry name" value="Response_reg"/>
    <property type="match status" value="1"/>
</dbReference>
<dbReference type="GO" id="GO:0032993">
    <property type="term" value="C:protein-DNA complex"/>
    <property type="evidence" value="ECO:0007669"/>
    <property type="project" value="TreeGrafter"/>
</dbReference>
<evidence type="ECO:0000313" key="8">
    <source>
        <dbReference type="EMBL" id="QBF74465.1"/>
    </source>
</evidence>
<protein>
    <recommendedName>
        <fullName evidence="1">Stage 0 sporulation protein A homolog</fullName>
    </recommendedName>
</protein>
<dbReference type="HOGENOM" id="CLU_000445_30_4_9"/>
<dbReference type="GO" id="GO:0000976">
    <property type="term" value="F:transcription cis-regulatory region binding"/>
    <property type="evidence" value="ECO:0007669"/>
    <property type="project" value="TreeGrafter"/>
</dbReference>
<dbReference type="InterPro" id="IPR011006">
    <property type="entry name" value="CheY-like_superfamily"/>
</dbReference>
<evidence type="ECO:0000313" key="9">
    <source>
        <dbReference type="Proteomes" id="UP000289664"/>
    </source>
</evidence>
<keyword evidence="3" id="KW-0902">Two-component regulatory system</keyword>
<dbReference type="SMART" id="SM00448">
    <property type="entry name" value="REC"/>
    <property type="match status" value="1"/>
</dbReference>
<evidence type="ECO:0000256" key="2">
    <source>
        <dbReference type="ARBA" id="ARBA00022553"/>
    </source>
</evidence>
<dbReference type="GO" id="GO:0000156">
    <property type="term" value="F:phosphorelay response regulator activity"/>
    <property type="evidence" value="ECO:0007669"/>
    <property type="project" value="TreeGrafter"/>
</dbReference>
<dbReference type="Gene3D" id="3.40.50.2300">
    <property type="match status" value="1"/>
</dbReference>
<dbReference type="PANTHER" id="PTHR48111:SF40">
    <property type="entry name" value="PHOSPHATE REGULON TRANSCRIPTIONAL REGULATORY PROTEIN PHOB"/>
    <property type="match status" value="1"/>
</dbReference>
<dbReference type="SUPFAM" id="SSF52172">
    <property type="entry name" value="CheY-like"/>
    <property type="match status" value="1"/>
</dbReference>
<dbReference type="PROSITE" id="PS51755">
    <property type="entry name" value="OMPR_PHOB"/>
    <property type="match status" value="1"/>
</dbReference>
<keyword evidence="2" id="KW-0597">Phosphoprotein</keyword>
<dbReference type="CDD" id="cd17574">
    <property type="entry name" value="REC_OmpR"/>
    <property type="match status" value="1"/>
</dbReference>
<proteinExistence type="predicted"/>
<dbReference type="EMBL" id="CP036170">
    <property type="protein sequence ID" value="QBF74465.1"/>
    <property type="molecule type" value="Genomic_DNA"/>
</dbReference>
<dbReference type="GO" id="GO:0005829">
    <property type="term" value="C:cytosol"/>
    <property type="evidence" value="ECO:0007669"/>
    <property type="project" value="TreeGrafter"/>
</dbReference>
<sequence length="227" mass="25742">MKDKVLVVDDDETVLNMLYKIMKSNGFLVETESSGIVALEKIHAETYSLILLDINLQDMDGFQLLQSVRQAGITTPVIIISGRKEDYDTLYGLDLGADDYITKPFNPIILAAKAKALLRRSQGSLGTNPTLLSAGPFEYNTVTMRFYKNGEEIILSSKENAIIRLFMDNVNRVFSKDALYEMVWDNDIVDDSTIVVYMNRLRKKLEEDFSNPKYILTVRGLGYRFVA</sequence>
<evidence type="ECO:0000256" key="7">
    <source>
        <dbReference type="ARBA" id="ARBA00024867"/>
    </source>
</evidence>
<keyword evidence="5" id="KW-0238">DNA-binding</keyword>
<dbReference type="AlphaFoldDB" id="B0NH75"/>
<dbReference type="KEGG" id="csci:HDCHBGLK_01867"/>
<comment type="function">
    <text evidence="7">May play the central regulatory role in sporulation. It may be an element of the effector pathway responsible for the activation of sporulation genes in response to nutritional stress. Spo0A may act in concert with spo0H (a sigma factor) to control the expression of some genes that are critical to the sporulation process.</text>
</comment>
<evidence type="ECO:0000256" key="5">
    <source>
        <dbReference type="ARBA" id="ARBA00023125"/>
    </source>
</evidence>
<dbReference type="RefSeq" id="WP_004605528.1">
    <property type="nucleotide sequence ID" value="NZ_CP036170.1"/>
</dbReference>
<reference evidence="8 9" key="1">
    <citation type="journal article" date="2019" name="Appl. Environ. Microbiol.">
        <title>Clostridium scindens ATCC 35704: integration of nutritional requirements, the complete genome sequence, and global transcriptional responses to bile acids.</title>
        <authorList>
            <person name="Devendran S."/>
            <person name="Shrestha R."/>
            <person name="Alves J.M.P."/>
            <person name="Wolf P.G."/>
            <person name="Ly L."/>
            <person name="Hernandez A.G."/>
            <person name="Mendez-Garcia C."/>
            <person name="Inboden A."/>
            <person name="Wiley J."/>
            <person name="Paul O."/>
            <person name="Allen A."/>
            <person name="Springer E."/>
            <person name="Wright C.L."/>
            <person name="Fields C.J."/>
            <person name="Daniel S.L."/>
            <person name="Ridlon J.M."/>
        </authorList>
    </citation>
    <scope>NUCLEOTIDE SEQUENCE [LARGE SCALE GENOMIC DNA]</scope>
    <source>
        <strain evidence="8 9">ATCC 35704</strain>
    </source>
</reference>
<dbReference type="Pfam" id="PF00486">
    <property type="entry name" value="Trans_reg_C"/>
    <property type="match status" value="1"/>
</dbReference>
<keyword evidence="6" id="KW-0804">Transcription</keyword>
<dbReference type="OrthoDB" id="9790442at2"/>
<name>B0NH75_CLOS5</name>
<dbReference type="PROSITE" id="PS50110">
    <property type="entry name" value="RESPONSE_REGULATORY"/>
    <property type="match status" value="1"/>
</dbReference>
<dbReference type="InterPro" id="IPR001867">
    <property type="entry name" value="OmpR/PhoB-type_DNA-bd"/>
</dbReference>
<dbReference type="InterPro" id="IPR001789">
    <property type="entry name" value="Sig_transdc_resp-reg_receiver"/>
</dbReference>
<dbReference type="Gene3D" id="6.10.250.690">
    <property type="match status" value="1"/>
</dbReference>
<accession>B0NH75</accession>
<keyword evidence="4" id="KW-0805">Transcription regulation</keyword>
<dbReference type="InterPro" id="IPR036388">
    <property type="entry name" value="WH-like_DNA-bd_sf"/>
</dbReference>
<dbReference type="PANTHER" id="PTHR48111">
    <property type="entry name" value="REGULATOR OF RPOS"/>
    <property type="match status" value="1"/>
</dbReference>
<keyword evidence="9" id="KW-1185">Reference proteome</keyword>
<organism evidence="8 9">
    <name type="scientific">Clostridium scindens (strain ATCC 35704 / DSM 5676 / VPI 13733 / 19)</name>
    <dbReference type="NCBI Taxonomy" id="411468"/>
    <lineage>
        <taxon>Bacteria</taxon>
        <taxon>Bacillati</taxon>
        <taxon>Bacillota</taxon>
        <taxon>Clostridia</taxon>
        <taxon>Lachnospirales</taxon>
        <taxon>Lachnospiraceae</taxon>
    </lineage>
</organism>
<evidence type="ECO:0000256" key="1">
    <source>
        <dbReference type="ARBA" id="ARBA00018672"/>
    </source>
</evidence>
<dbReference type="GO" id="GO:0006355">
    <property type="term" value="P:regulation of DNA-templated transcription"/>
    <property type="evidence" value="ECO:0007669"/>
    <property type="project" value="InterPro"/>
</dbReference>
<dbReference type="STRING" id="411468.CLOSCI_02830"/>
<dbReference type="CDD" id="cd00383">
    <property type="entry name" value="trans_reg_C"/>
    <property type="match status" value="1"/>
</dbReference>
<evidence type="ECO:0000256" key="4">
    <source>
        <dbReference type="ARBA" id="ARBA00023015"/>
    </source>
</evidence>
<dbReference type="eggNOG" id="COG0745">
    <property type="taxonomic scope" value="Bacteria"/>
</dbReference>
<evidence type="ECO:0000256" key="3">
    <source>
        <dbReference type="ARBA" id="ARBA00023012"/>
    </source>
</evidence>
<dbReference type="Gene3D" id="1.10.10.10">
    <property type="entry name" value="Winged helix-like DNA-binding domain superfamily/Winged helix DNA-binding domain"/>
    <property type="match status" value="1"/>
</dbReference>
<gene>
    <name evidence="8" type="primary">sphR_2</name>
    <name evidence="8" type="ORF">HDCHBGLK_01867</name>
</gene>
<dbReference type="SMART" id="SM00862">
    <property type="entry name" value="Trans_reg_C"/>
    <property type="match status" value="1"/>
</dbReference>